<dbReference type="RefSeq" id="WP_074024455.1">
    <property type="nucleotide sequence ID" value="NZ_CAWNAG010000129.1"/>
</dbReference>
<dbReference type="AlphaFoldDB" id="A0A1Q5TMU3"/>
<accession>A0A1Q5TMU3</accession>
<sequence length="150" mass="17031">MLLGGMIPLPISKSLKLVAIGSVLGVICFGVKFAHNQYKNFTGHVTALNTANSVLFSENTNLKTAIRVQSENIRLLHHDIAERDNRLMELVESQKHLEQEIQQQREESESATGQFKDMLDNIQCANQRMPDDIIRLQHQRTAEFNQRYGG</sequence>
<gene>
    <name evidence="2" type="ORF">Xedl_02825</name>
</gene>
<name>A0A1Q5TMU3_9GAMM</name>
<dbReference type="EMBL" id="MKGQ01000023">
    <property type="protein sequence ID" value="OKP01551.1"/>
    <property type="molecule type" value="Genomic_DNA"/>
</dbReference>
<protein>
    <submittedName>
        <fullName evidence="2">Uncharacterized protein</fullName>
    </submittedName>
</protein>
<evidence type="ECO:0000313" key="2">
    <source>
        <dbReference type="EMBL" id="OKP01551.1"/>
    </source>
</evidence>
<organism evidence="2 3">
    <name type="scientific">Xenorhabdus eapokensis</name>
    <dbReference type="NCBI Taxonomy" id="1873482"/>
    <lineage>
        <taxon>Bacteria</taxon>
        <taxon>Pseudomonadati</taxon>
        <taxon>Pseudomonadota</taxon>
        <taxon>Gammaproteobacteria</taxon>
        <taxon>Enterobacterales</taxon>
        <taxon>Morganellaceae</taxon>
        <taxon>Xenorhabdus</taxon>
    </lineage>
</organism>
<dbReference type="OrthoDB" id="6445447at2"/>
<comment type="caution">
    <text evidence="2">The sequence shown here is derived from an EMBL/GenBank/DDBJ whole genome shotgun (WGS) entry which is preliminary data.</text>
</comment>
<evidence type="ECO:0000256" key="1">
    <source>
        <dbReference type="SAM" id="Coils"/>
    </source>
</evidence>
<proteinExistence type="predicted"/>
<dbReference type="Proteomes" id="UP000186268">
    <property type="component" value="Unassembled WGS sequence"/>
</dbReference>
<reference evidence="2 3" key="1">
    <citation type="submission" date="2016-09" db="EMBL/GenBank/DDBJ databases">
        <title>Xenorhabdus thuongxuanensis sp. nov. and Xenorhabdus eapokensis sp. nov., isolated from Steinernema species.</title>
        <authorList>
            <person name="Kaempfer P."/>
            <person name="Tobias N.J."/>
            <person name="Phan Ke L."/>
            <person name="Bode H.B."/>
            <person name="Glaeser S.P."/>
        </authorList>
    </citation>
    <scope>NUCLEOTIDE SEQUENCE [LARGE SCALE GENOMIC DNA]</scope>
    <source>
        <strain evidence="2 3">DL20</strain>
    </source>
</reference>
<evidence type="ECO:0000313" key="3">
    <source>
        <dbReference type="Proteomes" id="UP000186268"/>
    </source>
</evidence>
<keyword evidence="3" id="KW-1185">Reference proteome</keyword>
<feature type="coiled-coil region" evidence="1">
    <location>
        <begin position="87"/>
        <end position="114"/>
    </location>
</feature>
<dbReference type="STRING" id="1873482.Xedl_02825"/>
<keyword evidence="1" id="KW-0175">Coiled coil</keyword>